<dbReference type="GO" id="GO:0016757">
    <property type="term" value="F:glycosyltransferase activity"/>
    <property type="evidence" value="ECO:0007669"/>
    <property type="project" value="UniProtKB-KW"/>
</dbReference>
<dbReference type="AlphaFoldDB" id="A0A1C3SZS3"/>
<evidence type="ECO:0000256" key="3">
    <source>
        <dbReference type="ARBA" id="ARBA00022679"/>
    </source>
</evidence>
<dbReference type="SUPFAM" id="SSF53448">
    <property type="entry name" value="Nucleotide-diphospho-sugar transferases"/>
    <property type="match status" value="1"/>
</dbReference>
<dbReference type="CDD" id="cd02526">
    <property type="entry name" value="GT2_RfbF_like"/>
    <property type="match status" value="1"/>
</dbReference>
<dbReference type="EMBL" id="LT603722">
    <property type="protein sequence ID" value="SCA96118.1"/>
    <property type="molecule type" value="Genomic_DNA"/>
</dbReference>
<organism evidence="5">
    <name type="scientific">Klebsiella pneumoniae</name>
    <dbReference type="NCBI Taxonomy" id="573"/>
    <lineage>
        <taxon>Bacteria</taxon>
        <taxon>Pseudomonadati</taxon>
        <taxon>Pseudomonadota</taxon>
        <taxon>Gammaproteobacteria</taxon>
        <taxon>Enterobacterales</taxon>
        <taxon>Enterobacteriaceae</taxon>
        <taxon>Klebsiella/Raoultella group</taxon>
        <taxon>Klebsiella</taxon>
        <taxon>Klebsiella pneumoniae complex</taxon>
    </lineage>
</organism>
<name>A0A1C3SZS3_KLEPN</name>
<evidence type="ECO:0000259" key="4">
    <source>
        <dbReference type="Pfam" id="PF00535"/>
    </source>
</evidence>
<protein>
    <submittedName>
        <fullName evidence="5">Glycosyl transferase family 2</fullName>
    </submittedName>
</protein>
<keyword evidence="2" id="KW-0328">Glycosyltransferase</keyword>
<proteinExistence type="inferred from homology"/>
<sequence length="297" mass="34007">MIIDNIYAIIVTYNPELDNIEKLVISLKEQNVIPLIVDNGTLKEKELFFLRTIANVISLEENEGIAKAQNIGIVYAKENKADAVIFFDQDSQISNNFVESLVTDYLSVKSYDEKIGIIGPTFIDSRYKFYYKQIVLSRIGFRRKISPEKFKEPFKATLIISSGSFVPMTILDSVGYMDENFFIDYVDTEWCLRAIARGFSVYVSTSATMEHAIGDKMISFLGLHIPVHSSVRRYYRIRNAILFSRYPHVPLILKIRDNFMNLIHQAIITISQKDKLNNYRTTIKAIKDGLSGKSGKQ</sequence>
<dbReference type="Pfam" id="PF00535">
    <property type="entry name" value="Glycos_transf_2"/>
    <property type="match status" value="1"/>
</dbReference>
<dbReference type="NCBIfam" id="TIGR01556">
    <property type="entry name" value="rhamnosyltran"/>
    <property type="match status" value="1"/>
</dbReference>
<feature type="domain" description="Glycosyltransferase 2-like" evidence="4">
    <location>
        <begin position="8"/>
        <end position="104"/>
    </location>
</feature>
<reference evidence="5" key="2">
    <citation type="submission" date="2016-08" db="EMBL/GenBank/DDBJ databases">
        <title>Klebsiella loci capsule.</title>
        <authorList>
            <person name="Holt K.E."/>
            <person name="Thomson N.R."/>
        </authorList>
    </citation>
    <scope>NUCLEOTIDE SEQUENCE</scope>
    <source>
        <strain evidence="5">137</strain>
    </source>
</reference>
<dbReference type="RefSeq" id="WP_074418833.1">
    <property type="nucleotide sequence ID" value="NZ_CP050826.1"/>
</dbReference>
<evidence type="ECO:0000256" key="1">
    <source>
        <dbReference type="ARBA" id="ARBA00006739"/>
    </source>
</evidence>
<evidence type="ECO:0000313" key="5">
    <source>
        <dbReference type="EMBL" id="SCA96118.1"/>
    </source>
</evidence>
<comment type="similarity">
    <text evidence="1">Belongs to the glycosyltransferase 2 family.</text>
</comment>
<evidence type="ECO:0000256" key="2">
    <source>
        <dbReference type="ARBA" id="ARBA00022676"/>
    </source>
</evidence>
<dbReference type="InterPro" id="IPR029044">
    <property type="entry name" value="Nucleotide-diphossugar_trans"/>
</dbReference>
<dbReference type="PANTHER" id="PTHR43179">
    <property type="entry name" value="RHAMNOSYLTRANSFERASE WBBL"/>
    <property type="match status" value="1"/>
</dbReference>
<dbReference type="InterPro" id="IPR001173">
    <property type="entry name" value="Glyco_trans_2-like"/>
</dbReference>
<dbReference type="Gene3D" id="3.90.550.10">
    <property type="entry name" value="Spore Coat Polysaccharide Biosynthesis Protein SpsA, Chain A"/>
    <property type="match status" value="1"/>
</dbReference>
<dbReference type="PANTHER" id="PTHR43179:SF12">
    <property type="entry name" value="GALACTOFURANOSYLTRANSFERASE GLFT2"/>
    <property type="match status" value="1"/>
</dbReference>
<keyword evidence="3 5" id="KW-0808">Transferase</keyword>
<gene>
    <name evidence="5" type="primary">KL148_00010</name>
</gene>
<accession>A0A1C3SZS3</accession>
<dbReference type="InterPro" id="IPR006446">
    <property type="entry name" value="RhaTrfase"/>
</dbReference>
<reference evidence="5" key="1">
    <citation type="submission" date="2016-07" db="EMBL/GenBank/DDBJ databases">
        <authorList>
            <person name="Informatics P."/>
        </authorList>
    </citation>
    <scope>NUCLEOTIDE SEQUENCE</scope>
    <source>
        <strain evidence="5">137</strain>
    </source>
</reference>